<evidence type="ECO:0000313" key="2">
    <source>
        <dbReference type="EMBL" id="KAK8232004.1"/>
    </source>
</evidence>
<protein>
    <submittedName>
        <fullName evidence="2">Uncharacterized protein</fullName>
    </submittedName>
</protein>
<proteinExistence type="predicted"/>
<comment type="caution">
    <text evidence="2">The sequence shown here is derived from an EMBL/GenBank/DDBJ whole genome shotgun (WGS) entry which is preliminary data.</text>
</comment>
<feature type="compositionally biased region" description="Low complexity" evidence="1">
    <location>
        <begin position="11"/>
        <end position="27"/>
    </location>
</feature>
<evidence type="ECO:0000313" key="3">
    <source>
        <dbReference type="Proteomes" id="UP001492380"/>
    </source>
</evidence>
<reference evidence="2 3" key="1">
    <citation type="submission" date="2024-04" db="EMBL/GenBank/DDBJ databases">
        <title>Phyllosticta paracitricarpa is synonymous to the EU quarantine fungus P. citricarpa based on phylogenomic analyses.</title>
        <authorList>
            <consortium name="Lawrence Berkeley National Laboratory"/>
            <person name="Van Ingen-Buijs V.A."/>
            <person name="Van Westerhoven A.C."/>
            <person name="Haridas S."/>
            <person name="Skiadas P."/>
            <person name="Martin F."/>
            <person name="Groenewald J.Z."/>
            <person name="Crous P.W."/>
            <person name="Seidl M.F."/>
        </authorList>
    </citation>
    <scope>NUCLEOTIDE SEQUENCE [LARGE SCALE GENOMIC DNA]</scope>
    <source>
        <strain evidence="2 3">CBS 123374</strain>
    </source>
</reference>
<keyword evidence="3" id="KW-1185">Reference proteome</keyword>
<sequence length="228" mass="25007">MAAKRIRRSSSDLSYLSSPVPYLSSPLAIDSSTRPKQPTKDCESDDEATEKCLSDYIAELDDSGPCPQPKFTTGITKTYSTKGSTSTSSGPTSSSKSDLSVDEILAEAKKCHTLGWQNVESLERILAKDGGLRKNSHFRDILKLYGPQTSVLEQIMDTEIRGFLLDQEKAKLAEERAALIDDLRNLTEQQGLNSKRAAFFAARRSASGDNTRPLLSSNPSRNSLQTQI</sequence>
<feature type="compositionally biased region" description="Low complexity" evidence="1">
    <location>
        <begin position="72"/>
        <end position="97"/>
    </location>
</feature>
<feature type="region of interest" description="Disordered" evidence="1">
    <location>
        <begin position="208"/>
        <end position="228"/>
    </location>
</feature>
<name>A0ABR1YJP4_9PEZI</name>
<feature type="region of interest" description="Disordered" evidence="1">
    <location>
        <begin position="60"/>
        <end position="98"/>
    </location>
</feature>
<accession>A0ABR1YJP4</accession>
<dbReference type="Proteomes" id="UP001492380">
    <property type="component" value="Unassembled WGS sequence"/>
</dbReference>
<gene>
    <name evidence="2" type="ORF">HDK90DRAFT_467208</name>
</gene>
<organism evidence="2 3">
    <name type="scientific">Phyllosticta capitalensis</name>
    <dbReference type="NCBI Taxonomy" id="121624"/>
    <lineage>
        <taxon>Eukaryota</taxon>
        <taxon>Fungi</taxon>
        <taxon>Dikarya</taxon>
        <taxon>Ascomycota</taxon>
        <taxon>Pezizomycotina</taxon>
        <taxon>Dothideomycetes</taxon>
        <taxon>Dothideomycetes incertae sedis</taxon>
        <taxon>Botryosphaeriales</taxon>
        <taxon>Phyllostictaceae</taxon>
        <taxon>Phyllosticta</taxon>
    </lineage>
</organism>
<dbReference type="EMBL" id="JBBWRZ010000007">
    <property type="protein sequence ID" value="KAK8232004.1"/>
    <property type="molecule type" value="Genomic_DNA"/>
</dbReference>
<evidence type="ECO:0000256" key="1">
    <source>
        <dbReference type="SAM" id="MobiDB-lite"/>
    </source>
</evidence>
<feature type="region of interest" description="Disordered" evidence="1">
    <location>
        <begin position="1"/>
        <end position="47"/>
    </location>
</feature>